<sequence>MEELVTLRRDLLRDLPMDIRRARRAYRRVAREVSRNMDAKSYAMHQAACKAGLSHLEGLIKLLRWACEGPGADGVDGAAGGDAKKREDAEIEKLIAEARGALAEV</sequence>
<evidence type="ECO:0000313" key="1">
    <source>
        <dbReference type="EMBL" id="OSQ47443.1"/>
    </source>
</evidence>
<dbReference type="STRING" id="1293890.TALK_12970"/>
<evidence type="ECO:0000313" key="2">
    <source>
        <dbReference type="Proteomes" id="UP000193396"/>
    </source>
</evidence>
<dbReference type="AlphaFoldDB" id="A0A1Y2LA10"/>
<name>A0A1Y2LA10_9PROT</name>
<reference evidence="1 2" key="1">
    <citation type="submission" date="2014-03" db="EMBL/GenBank/DDBJ databases">
        <title>The draft genome sequence of Thalassospira alkalitolerans JCM 18968.</title>
        <authorList>
            <person name="Lai Q."/>
            <person name="Shao Z."/>
        </authorList>
    </citation>
    <scope>NUCLEOTIDE SEQUENCE [LARGE SCALE GENOMIC DNA]</scope>
    <source>
        <strain evidence="1 2">JCM 18968</strain>
    </source>
</reference>
<keyword evidence="2" id="KW-1185">Reference proteome</keyword>
<organism evidence="1 2">
    <name type="scientific">Thalassospira alkalitolerans</name>
    <dbReference type="NCBI Taxonomy" id="1293890"/>
    <lineage>
        <taxon>Bacteria</taxon>
        <taxon>Pseudomonadati</taxon>
        <taxon>Pseudomonadota</taxon>
        <taxon>Alphaproteobacteria</taxon>
        <taxon>Rhodospirillales</taxon>
        <taxon>Thalassospiraceae</taxon>
        <taxon>Thalassospira</taxon>
    </lineage>
</organism>
<dbReference type="OrthoDB" id="7364491at2"/>
<dbReference type="RefSeq" id="WP_085619519.1">
    <property type="nucleotide sequence ID" value="NZ_JFKB01000008.1"/>
</dbReference>
<gene>
    <name evidence="1" type="ORF">TALK_12970</name>
</gene>
<comment type="caution">
    <text evidence="1">The sequence shown here is derived from an EMBL/GenBank/DDBJ whole genome shotgun (WGS) entry which is preliminary data.</text>
</comment>
<protein>
    <submittedName>
        <fullName evidence="1">Uncharacterized protein</fullName>
    </submittedName>
</protein>
<dbReference type="EMBL" id="JFKB01000008">
    <property type="protein sequence ID" value="OSQ47443.1"/>
    <property type="molecule type" value="Genomic_DNA"/>
</dbReference>
<dbReference type="Proteomes" id="UP000193396">
    <property type="component" value="Unassembled WGS sequence"/>
</dbReference>
<proteinExistence type="predicted"/>
<accession>A0A1Y2LA10</accession>